<dbReference type="SUPFAM" id="SSF50199">
    <property type="entry name" value="Staphylococcal nuclease"/>
    <property type="match status" value="2"/>
</dbReference>
<dbReference type="GO" id="GO:0005737">
    <property type="term" value="C:cytoplasm"/>
    <property type="evidence" value="ECO:0007669"/>
    <property type="project" value="UniProtKB-SubCell"/>
</dbReference>
<evidence type="ECO:0000256" key="4">
    <source>
        <dbReference type="ARBA" id="ARBA00022737"/>
    </source>
</evidence>
<reference evidence="8" key="1">
    <citation type="journal article" date="2014" name="Science">
        <title>Plant genetics. Early allopolyploid evolution in the post-Neolithic Brassica napus oilseed genome.</title>
        <authorList>
            <person name="Chalhoub B."/>
            <person name="Denoeud F."/>
            <person name="Liu S."/>
            <person name="Parkin I.A."/>
            <person name="Tang H."/>
            <person name="Wang X."/>
            <person name="Chiquet J."/>
            <person name="Belcram H."/>
            <person name="Tong C."/>
            <person name="Samans B."/>
            <person name="Correa M."/>
            <person name="Da Silva C."/>
            <person name="Just J."/>
            <person name="Falentin C."/>
            <person name="Koh C.S."/>
            <person name="Le Clainche I."/>
            <person name="Bernard M."/>
            <person name="Bento P."/>
            <person name="Noel B."/>
            <person name="Labadie K."/>
            <person name="Alberti A."/>
            <person name="Charles M."/>
            <person name="Arnaud D."/>
            <person name="Guo H."/>
            <person name="Daviaud C."/>
            <person name="Alamery S."/>
            <person name="Jabbari K."/>
            <person name="Zhao M."/>
            <person name="Edger P.P."/>
            <person name="Chelaifa H."/>
            <person name="Tack D."/>
            <person name="Lassalle G."/>
            <person name="Mestiri I."/>
            <person name="Schnel N."/>
            <person name="Le Paslier M.C."/>
            <person name="Fan G."/>
            <person name="Renault V."/>
            <person name="Bayer P.E."/>
            <person name="Golicz A.A."/>
            <person name="Manoli S."/>
            <person name="Lee T.H."/>
            <person name="Thi V.H."/>
            <person name="Chalabi S."/>
            <person name="Hu Q."/>
            <person name="Fan C."/>
            <person name="Tollenaere R."/>
            <person name="Lu Y."/>
            <person name="Battail C."/>
            <person name="Shen J."/>
            <person name="Sidebottom C.H."/>
            <person name="Wang X."/>
            <person name="Canaguier A."/>
            <person name="Chauveau A."/>
            <person name="Berard A."/>
            <person name="Deniot G."/>
            <person name="Guan M."/>
            <person name="Liu Z."/>
            <person name="Sun F."/>
            <person name="Lim Y.P."/>
            <person name="Lyons E."/>
            <person name="Town C.D."/>
            <person name="Bancroft I."/>
            <person name="Wang X."/>
            <person name="Meng J."/>
            <person name="Ma J."/>
            <person name="Pires J.C."/>
            <person name="King G.J."/>
            <person name="Brunel D."/>
            <person name="Delourme R."/>
            <person name="Renard M."/>
            <person name="Aury J.M."/>
            <person name="Adams K.L."/>
            <person name="Batley J."/>
            <person name="Snowdon R.J."/>
            <person name="Tost J."/>
            <person name="Edwards D."/>
            <person name="Zhou Y."/>
            <person name="Hua W."/>
            <person name="Sharpe A.G."/>
            <person name="Paterson A.H."/>
            <person name="Guan C."/>
            <person name="Wincker P."/>
        </authorList>
    </citation>
    <scope>NUCLEOTIDE SEQUENCE [LARGE SCALE GENOMIC DNA]</scope>
</reference>
<accession>A0A078K1A6</accession>
<sequence length="353" mass="38777">MRRKIMQRDVEIEIETVDRTGTFLGSMWEGKTNAATFLLEAGVAKMQTGFGADRIPEAHLLELAERSAKNQKLKIWENYVEGEEVVNGGGSKVETRQKETLKVVVTEVLGGGKFYVQTVGDQKVASIQNQLASLSLKDAPIVGSFNPKKGDIVLAQFSLDNSWNRAMIVNAPRGAVQSPEDKLEVFYIDYGNQETVPYSAIRPVEASVSSAPGLAQLCRLAYLKVPSLEEDFGPEAGEYLHSVTLGSGKEFKAVVEERDTSGGKVKGQGTGTELAVTLIAVDDEISVNAAMLQEGIARIEKRKRWEHKDKKAALDALEKYQEEARKSRTGIWQYGDIQSDDEDSVPVRKPGRG</sequence>
<dbReference type="EMBL" id="LK046818">
    <property type="protein sequence ID" value="CDY71662.1"/>
    <property type="molecule type" value="Genomic_DNA"/>
</dbReference>
<dbReference type="Pfam" id="PF00565">
    <property type="entry name" value="SNase"/>
    <property type="match status" value="2"/>
</dbReference>
<evidence type="ECO:0000259" key="6">
    <source>
        <dbReference type="PROSITE" id="PS50304"/>
    </source>
</evidence>
<dbReference type="Pfam" id="PF00567">
    <property type="entry name" value="TUDOR"/>
    <property type="match status" value="1"/>
</dbReference>
<dbReference type="InterPro" id="IPR016071">
    <property type="entry name" value="Staphylococal_nuclease_OB-fold"/>
</dbReference>
<protein>
    <submittedName>
        <fullName evidence="8">BnaA02g37010D protein</fullName>
    </submittedName>
</protein>
<evidence type="ECO:0000256" key="2">
    <source>
        <dbReference type="ARBA" id="ARBA00022490"/>
    </source>
</evidence>
<evidence type="ECO:0000256" key="3">
    <source>
        <dbReference type="ARBA" id="ARBA00022553"/>
    </source>
</evidence>
<dbReference type="SMART" id="SM00333">
    <property type="entry name" value="TUDOR"/>
    <property type="match status" value="1"/>
</dbReference>
<dbReference type="PaxDb" id="3708-A0A078K1A6"/>
<evidence type="ECO:0000313" key="8">
    <source>
        <dbReference type="EMBL" id="CDY71662.1"/>
    </source>
</evidence>
<dbReference type="Gene3D" id="2.40.50.90">
    <property type="match status" value="2"/>
</dbReference>
<evidence type="ECO:0000256" key="5">
    <source>
        <dbReference type="SAM" id="MobiDB-lite"/>
    </source>
</evidence>
<dbReference type="FunFam" id="2.30.30.140:FF:000018">
    <property type="entry name" value="Serine/threonine-protein kinase 31"/>
    <property type="match status" value="1"/>
</dbReference>
<name>A0A078K1A6_BRANA</name>
<dbReference type="Gramene" id="CDY71662">
    <property type="protein sequence ID" value="CDY71662"/>
    <property type="gene ID" value="GSBRNA2T00017917001"/>
</dbReference>
<dbReference type="CDD" id="cd20443">
    <property type="entry name" value="Tudor_AtTudor1-like"/>
    <property type="match status" value="1"/>
</dbReference>
<dbReference type="InterPro" id="IPR047395">
    <property type="entry name" value="Tudor_AtTudor1-like"/>
</dbReference>
<dbReference type="SUPFAM" id="SSF63748">
    <property type="entry name" value="Tudor/PWWP/MBT"/>
    <property type="match status" value="1"/>
</dbReference>
<evidence type="ECO:0000256" key="1">
    <source>
        <dbReference type="ARBA" id="ARBA00004496"/>
    </source>
</evidence>
<dbReference type="PANTHER" id="PTHR12302">
    <property type="entry name" value="EBNA2 BINDING PROTEIN P100"/>
    <property type="match status" value="1"/>
</dbReference>
<feature type="domain" description="TNase-like" evidence="7">
    <location>
        <begin position="1"/>
        <end position="78"/>
    </location>
</feature>
<feature type="region of interest" description="Disordered" evidence="5">
    <location>
        <begin position="331"/>
        <end position="353"/>
    </location>
</feature>
<organism evidence="8">
    <name type="scientific">Brassica napus</name>
    <name type="common">Rape</name>
    <dbReference type="NCBI Taxonomy" id="3708"/>
    <lineage>
        <taxon>Eukaryota</taxon>
        <taxon>Viridiplantae</taxon>
        <taxon>Streptophyta</taxon>
        <taxon>Embryophyta</taxon>
        <taxon>Tracheophyta</taxon>
        <taxon>Spermatophyta</taxon>
        <taxon>Magnoliopsida</taxon>
        <taxon>eudicotyledons</taxon>
        <taxon>Gunneridae</taxon>
        <taxon>Pentapetalae</taxon>
        <taxon>rosids</taxon>
        <taxon>malvids</taxon>
        <taxon>Brassicales</taxon>
        <taxon>Brassicaceae</taxon>
        <taxon>Brassiceae</taxon>
        <taxon>Brassica</taxon>
    </lineage>
</organism>
<dbReference type="PANTHER" id="PTHR12302:SF2">
    <property type="entry name" value="STAPHYLOCOCCAL NUCLEASE DOMAIN-CONTAINING PROTEIN 1"/>
    <property type="match status" value="1"/>
</dbReference>
<dbReference type="FunFam" id="2.40.50.90:FF:000010">
    <property type="entry name" value="Ribonuclease"/>
    <property type="match status" value="1"/>
</dbReference>
<evidence type="ECO:0000259" key="7">
    <source>
        <dbReference type="PROSITE" id="PS50830"/>
    </source>
</evidence>
<keyword evidence="2" id="KW-0963">Cytoplasm</keyword>
<feature type="domain" description="TNase-like" evidence="7">
    <location>
        <begin position="99"/>
        <end position="334"/>
    </location>
</feature>
<proteinExistence type="predicted"/>
<dbReference type="InterPro" id="IPR035437">
    <property type="entry name" value="SNase_OB-fold_sf"/>
</dbReference>
<comment type="subcellular location">
    <subcellularLocation>
        <location evidence="1">Cytoplasm</location>
    </subcellularLocation>
</comment>
<dbReference type="AlphaFoldDB" id="A0A078K1A6"/>
<dbReference type="InterPro" id="IPR002999">
    <property type="entry name" value="Tudor"/>
</dbReference>
<keyword evidence="3" id="KW-0597">Phosphoprotein</keyword>
<dbReference type="PROSITE" id="PS50830">
    <property type="entry name" value="TNASE_3"/>
    <property type="match status" value="2"/>
</dbReference>
<dbReference type="PROSITE" id="PS50304">
    <property type="entry name" value="TUDOR"/>
    <property type="match status" value="1"/>
</dbReference>
<dbReference type="STRING" id="3708.A0A078K1A6"/>
<dbReference type="Gene3D" id="2.30.30.140">
    <property type="match status" value="1"/>
</dbReference>
<reference evidence="8" key="2">
    <citation type="submission" date="2014-06" db="EMBL/GenBank/DDBJ databases">
        <authorList>
            <person name="Genoscope - CEA"/>
        </authorList>
    </citation>
    <scope>NUCLEOTIDE SEQUENCE</scope>
</reference>
<gene>
    <name evidence="8" type="primary">BnaA02g37010D</name>
    <name evidence="8" type="ORF">GSBRNA2T00017917001</name>
</gene>
<feature type="domain" description="Tudor" evidence="6">
    <location>
        <begin position="146"/>
        <end position="211"/>
    </location>
</feature>
<keyword evidence="4" id="KW-0677">Repeat</keyword>
<dbReference type="OMA" id="NYEEQPA"/>